<keyword evidence="11 18" id="KW-0472">Membrane</keyword>
<dbReference type="SUPFAM" id="SSF55486">
    <property type="entry name" value="Metalloproteases ('zincins'), catalytic domain"/>
    <property type="match status" value="1"/>
</dbReference>
<evidence type="ECO:0000256" key="4">
    <source>
        <dbReference type="ARBA" id="ARBA00022670"/>
    </source>
</evidence>
<sequence>MGHAFQAILLLLCCANVGLVHAERRCIVDELANKSGPLTTVVELELPNRDRGMAQFFTASVKGWAPIRIMVFTEDLSNPSKYCIAAGESRPDFTGGTLVCENYDIFTPEKRSILVNKVIPQAIKMHMDRLLVEPLENGIVIPIYTFGICSEFTVPSSHHTTGVFGADMYLYAATGPSGGSVLAWALTCSLLMNGRPVVGVINFPTKSISDTEYSIRVFTHEVAHTLGFFAGMMRRHSMVHTASGVRGKPNAVLFVSSPNVLEVTRKQYNCTTAPGMELEDEGGGGTALSHWKRRNAKDELMAGIAGVGYYTALTMAAFVDMGFYRAQWEMAEPMAWGKNSGCDLLTQKCLTNGVTEYPEMFCTSPDNPLLCTSDRLALGYCAIYTHQNALPAQFRYFTNPKIGGTYSNLMDYCPYIEDYFNTRCLDGSARIMPGSRVGPLARCFKTDGLHDFVGAIGDVCADVLCENETLKVRYYGDSTWHACPEGGNITPRGFFTGGIILCPSYIEVCFASEARSAAEDMSNLFSIYSSIAVFVLFTLLILMYW</sequence>
<dbReference type="Gene3D" id="3.10.170.20">
    <property type="match status" value="1"/>
</dbReference>
<evidence type="ECO:0000256" key="18">
    <source>
        <dbReference type="SAM" id="Phobius"/>
    </source>
</evidence>
<comment type="cofactor">
    <cofactor evidence="16 17">
        <name>Zn(2+)</name>
        <dbReference type="ChEBI" id="CHEBI:29105"/>
    </cofactor>
    <text evidence="16 17">Binds 1 zinc ion per subunit.</text>
</comment>
<evidence type="ECO:0000256" key="15">
    <source>
        <dbReference type="PIRSR" id="PIRSR601577-1"/>
    </source>
</evidence>
<keyword evidence="9" id="KW-0130">Cell adhesion</keyword>
<feature type="binding site" evidence="16">
    <location>
        <position position="290"/>
    </location>
    <ligand>
        <name>Zn(2+)</name>
        <dbReference type="ChEBI" id="CHEBI:29105"/>
        <note>catalytic</note>
    </ligand>
</feature>
<evidence type="ECO:0000256" key="12">
    <source>
        <dbReference type="ARBA" id="ARBA00023145"/>
    </source>
</evidence>
<dbReference type="Pfam" id="PF01457">
    <property type="entry name" value="Peptidase_M8"/>
    <property type="match status" value="1"/>
</dbReference>
<evidence type="ECO:0000256" key="8">
    <source>
        <dbReference type="ARBA" id="ARBA00022833"/>
    </source>
</evidence>
<comment type="similarity">
    <text evidence="3 17">Belongs to the peptidase M8 family.</text>
</comment>
<evidence type="ECO:0000256" key="17">
    <source>
        <dbReference type="RuleBase" id="RU366077"/>
    </source>
</evidence>
<evidence type="ECO:0000256" key="9">
    <source>
        <dbReference type="ARBA" id="ARBA00022889"/>
    </source>
</evidence>
<dbReference type="PANTHER" id="PTHR10942:SF0">
    <property type="entry name" value="LEISHMANOLYSIN-LIKE PEPTIDASE"/>
    <property type="match status" value="1"/>
</dbReference>
<dbReference type="GO" id="GO:0046872">
    <property type="term" value="F:metal ion binding"/>
    <property type="evidence" value="ECO:0007669"/>
    <property type="project" value="UniProtKB-KW"/>
</dbReference>
<feature type="active site" evidence="15">
    <location>
        <position position="221"/>
    </location>
</feature>
<evidence type="ECO:0000256" key="13">
    <source>
        <dbReference type="ARBA" id="ARBA00023157"/>
    </source>
</evidence>
<protein>
    <recommendedName>
        <fullName evidence="17">Leishmanolysin-like peptidase</fullName>
        <ecNumber evidence="17">3.4.24.-</ecNumber>
    </recommendedName>
</protein>
<dbReference type="Gene3D" id="2.10.55.10">
    <property type="entry name" value="Leishmanolysin domain 3"/>
    <property type="match status" value="1"/>
</dbReference>
<dbReference type="EC" id="3.4.24.-" evidence="17"/>
<keyword evidence="14" id="KW-0325">Glycoprotein</keyword>
<keyword evidence="4 17" id="KW-0645">Protease</keyword>
<keyword evidence="5 16" id="KW-0479">Metal-binding</keyword>
<evidence type="ECO:0000256" key="2">
    <source>
        <dbReference type="ARBA" id="ARBA00004370"/>
    </source>
</evidence>
<accession>A0A422PDJ3</accession>
<reference evidence="19 20" key="1">
    <citation type="journal article" date="2018" name="BMC Genomics">
        <title>Genomic comparison of Trypanosoma conorhini and Trypanosoma rangeli to Trypanosoma cruzi strains of high and low virulence.</title>
        <authorList>
            <person name="Bradwell K.R."/>
            <person name="Koparde V.N."/>
            <person name="Matveyev A.V."/>
            <person name="Serrano M.G."/>
            <person name="Alves J.M."/>
            <person name="Parikh H."/>
            <person name="Huang B."/>
            <person name="Lee V."/>
            <person name="Espinosa-Alvarez O."/>
            <person name="Ortiz P.A."/>
            <person name="Costa-Martins A.G."/>
            <person name="Teixeira M.M."/>
            <person name="Buck G.A."/>
        </authorList>
    </citation>
    <scope>NUCLEOTIDE SEQUENCE [LARGE SCALE GENOMIC DNA]</scope>
    <source>
        <strain evidence="19 20">025E</strain>
    </source>
</reference>
<evidence type="ECO:0000256" key="10">
    <source>
        <dbReference type="ARBA" id="ARBA00023049"/>
    </source>
</evidence>
<dbReference type="PANTHER" id="PTHR10942">
    <property type="entry name" value="LEISHMANOLYSIN-LIKE PEPTIDASE"/>
    <property type="match status" value="1"/>
</dbReference>
<keyword evidence="18" id="KW-1133">Transmembrane helix</keyword>
<feature type="transmembrane region" description="Helical" evidence="18">
    <location>
        <begin position="525"/>
        <end position="544"/>
    </location>
</feature>
<dbReference type="OrthoDB" id="262619at2759"/>
<dbReference type="AlphaFoldDB" id="A0A422PDJ3"/>
<dbReference type="EMBL" id="MKKU01000315">
    <property type="protein sequence ID" value="RNF15776.1"/>
    <property type="molecule type" value="Genomic_DNA"/>
</dbReference>
<comment type="catalytic activity">
    <reaction evidence="1">
        <text>Preference for hydrophobic residues at P1 and P1' and basic residues at P2' and P3'. A model nonapeptide is cleaved at -Ala-Tyr-|-Leu-Lys-Lys-.</text>
        <dbReference type="EC" id="3.4.24.36"/>
    </reaction>
</comment>
<feature type="transmembrane region" description="Helical" evidence="18">
    <location>
        <begin position="300"/>
        <end position="324"/>
    </location>
</feature>
<dbReference type="FunFam" id="3.90.132.10:FF:000001">
    <property type="entry name" value="leishmanolysin-like peptidase isoform X2"/>
    <property type="match status" value="1"/>
</dbReference>
<dbReference type="Gene3D" id="2.30.34.10">
    <property type="entry name" value="Leishmanolysin domain 4"/>
    <property type="match status" value="1"/>
</dbReference>
<dbReference type="Gene3D" id="3.90.132.10">
    <property type="entry name" value="Leishmanolysin , domain 2"/>
    <property type="match status" value="1"/>
</dbReference>
<dbReference type="InterPro" id="IPR001577">
    <property type="entry name" value="Peptidase_M8"/>
</dbReference>
<comment type="caution">
    <text evidence="19">The sequence shown here is derived from an EMBL/GenBank/DDBJ whole genome shotgun (WGS) entry which is preliminary data.</text>
</comment>
<dbReference type="GO" id="GO:0016020">
    <property type="term" value="C:membrane"/>
    <property type="evidence" value="ECO:0007669"/>
    <property type="project" value="UniProtKB-SubCell"/>
</dbReference>
<feature type="binding site" evidence="16">
    <location>
        <position position="224"/>
    </location>
    <ligand>
        <name>Zn(2+)</name>
        <dbReference type="ChEBI" id="CHEBI:29105"/>
        <note>catalytic</note>
    </ligand>
</feature>
<dbReference type="RefSeq" id="XP_029227598.1">
    <property type="nucleotide sequence ID" value="XM_029372291.1"/>
</dbReference>
<evidence type="ECO:0000256" key="1">
    <source>
        <dbReference type="ARBA" id="ARBA00001249"/>
    </source>
</evidence>
<keyword evidence="13" id="KW-1015">Disulfide bond</keyword>
<keyword evidence="20" id="KW-1185">Reference proteome</keyword>
<keyword evidence="12" id="KW-0865">Zymogen</keyword>
<name>A0A422PDJ3_9TRYP</name>
<dbReference type="GeneID" id="40319003"/>
<feature type="chain" id="PRO_5023962738" description="Leishmanolysin-like peptidase" evidence="17">
    <location>
        <begin position="23"/>
        <end position="545"/>
    </location>
</feature>
<evidence type="ECO:0000256" key="16">
    <source>
        <dbReference type="PIRSR" id="PIRSR601577-2"/>
    </source>
</evidence>
<keyword evidence="6 17" id="KW-0732">Signal</keyword>
<comment type="subcellular location">
    <subcellularLocation>
        <location evidence="2">Membrane</location>
    </subcellularLocation>
</comment>
<gene>
    <name evidence="19" type="ORF">Tco025E_05392</name>
</gene>
<evidence type="ECO:0000256" key="5">
    <source>
        <dbReference type="ARBA" id="ARBA00022723"/>
    </source>
</evidence>
<evidence type="ECO:0000256" key="7">
    <source>
        <dbReference type="ARBA" id="ARBA00022801"/>
    </source>
</evidence>
<dbReference type="GO" id="GO:0007155">
    <property type="term" value="P:cell adhesion"/>
    <property type="evidence" value="ECO:0007669"/>
    <property type="project" value="UniProtKB-KW"/>
</dbReference>
<dbReference type="GO" id="GO:0004222">
    <property type="term" value="F:metalloendopeptidase activity"/>
    <property type="evidence" value="ECO:0007669"/>
    <property type="project" value="UniProtKB-UniRule"/>
</dbReference>
<dbReference type="PRINTS" id="PR00782">
    <property type="entry name" value="LSHMANOLYSIN"/>
</dbReference>
<dbReference type="GO" id="GO:0005737">
    <property type="term" value="C:cytoplasm"/>
    <property type="evidence" value="ECO:0007669"/>
    <property type="project" value="TreeGrafter"/>
</dbReference>
<evidence type="ECO:0000256" key="3">
    <source>
        <dbReference type="ARBA" id="ARBA00005860"/>
    </source>
</evidence>
<evidence type="ECO:0000256" key="14">
    <source>
        <dbReference type="ARBA" id="ARBA00023180"/>
    </source>
</evidence>
<keyword evidence="8 16" id="KW-0862">Zinc</keyword>
<dbReference type="Proteomes" id="UP000284403">
    <property type="component" value="Unassembled WGS sequence"/>
</dbReference>
<evidence type="ECO:0000313" key="20">
    <source>
        <dbReference type="Proteomes" id="UP000284403"/>
    </source>
</evidence>
<organism evidence="19 20">
    <name type="scientific">Trypanosoma conorhini</name>
    <dbReference type="NCBI Taxonomy" id="83891"/>
    <lineage>
        <taxon>Eukaryota</taxon>
        <taxon>Discoba</taxon>
        <taxon>Euglenozoa</taxon>
        <taxon>Kinetoplastea</taxon>
        <taxon>Metakinetoplastina</taxon>
        <taxon>Trypanosomatida</taxon>
        <taxon>Trypanosomatidae</taxon>
        <taxon>Trypanosoma</taxon>
    </lineage>
</organism>
<dbReference type="GO" id="GO:0006508">
    <property type="term" value="P:proteolysis"/>
    <property type="evidence" value="ECO:0007669"/>
    <property type="project" value="UniProtKB-KW"/>
</dbReference>
<keyword evidence="18" id="KW-0812">Transmembrane</keyword>
<proteinExistence type="inferred from homology"/>
<evidence type="ECO:0000313" key="19">
    <source>
        <dbReference type="EMBL" id="RNF15776.1"/>
    </source>
</evidence>
<feature type="signal peptide" evidence="17">
    <location>
        <begin position="1"/>
        <end position="22"/>
    </location>
</feature>
<evidence type="ECO:0000256" key="11">
    <source>
        <dbReference type="ARBA" id="ARBA00023136"/>
    </source>
</evidence>
<feature type="binding site" evidence="16">
    <location>
        <position position="220"/>
    </location>
    <ligand>
        <name>Zn(2+)</name>
        <dbReference type="ChEBI" id="CHEBI:29105"/>
        <note>catalytic</note>
    </ligand>
</feature>
<keyword evidence="10 16" id="KW-0482">Metalloprotease</keyword>
<keyword evidence="7 17" id="KW-0378">Hydrolase</keyword>
<evidence type="ECO:0000256" key="6">
    <source>
        <dbReference type="ARBA" id="ARBA00022729"/>
    </source>
</evidence>